<dbReference type="NCBIfam" id="TIGR01029">
    <property type="entry name" value="rpsG_bact"/>
    <property type="match status" value="1"/>
</dbReference>
<evidence type="ECO:0000259" key="8">
    <source>
        <dbReference type="Pfam" id="PF00177"/>
    </source>
</evidence>
<keyword evidence="4 6" id="KW-0689">Ribosomal protein</keyword>
<dbReference type="PANTHER" id="PTHR11205">
    <property type="entry name" value="RIBOSOMAL PROTEIN S7"/>
    <property type="match status" value="1"/>
</dbReference>
<reference evidence="10" key="1">
    <citation type="submission" date="2015-10" db="EMBL/GenBank/DDBJ databases">
        <authorList>
            <person name="Manzano-Marin A."/>
            <person name="Manzano-Marin A."/>
        </authorList>
    </citation>
    <scope>NUCLEOTIDE SEQUENCE [LARGE SCALE GENOMIC DNA]</scope>
    <source>
        <strain evidence="10">BTs</strain>
    </source>
</reference>
<evidence type="ECO:0000256" key="6">
    <source>
        <dbReference type="HAMAP-Rule" id="MF_00480"/>
    </source>
</evidence>
<evidence type="ECO:0000256" key="5">
    <source>
        <dbReference type="ARBA" id="ARBA00023274"/>
    </source>
</evidence>
<keyword evidence="6" id="KW-0820">tRNA-binding</keyword>
<dbReference type="InterPro" id="IPR000235">
    <property type="entry name" value="Ribosomal_uS7"/>
</dbReference>
<dbReference type="GO" id="GO:0000049">
    <property type="term" value="F:tRNA binding"/>
    <property type="evidence" value="ECO:0007669"/>
    <property type="project" value="UniProtKB-UniRule"/>
</dbReference>
<evidence type="ECO:0000256" key="4">
    <source>
        <dbReference type="ARBA" id="ARBA00022980"/>
    </source>
</evidence>
<dbReference type="InterPro" id="IPR005717">
    <property type="entry name" value="Ribosomal_uS7_bac/org-type"/>
</dbReference>
<dbReference type="CDD" id="cd14869">
    <property type="entry name" value="uS7_Bacteria"/>
    <property type="match status" value="1"/>
</dbReference>
<evidence type="ECO:0000256" key="2">
    <source>
        <dbReference type="ARBA" id="ARBA00022730"/>
    </source>
</evidence>
<evidence type="ECO:0000256" key="3">
    <source>
        <dbReference type="ARBA" id="ARBA00022884"/>
    </source>
</evidence>
<dbReference type="InterPro" id="IPR020606">
    <property type="entry name" value="Ribosomal_uS7_CS"/>
</dbReference>
<dbReference type="Pfam" id="PF00177">
    <property type="entry name" value="Ribosomal_S7"/>
    <property type="match status" value="1"/>
</dbReference>
<dbReference type="InterPro" id="IPR023798">
    <property type="entry name" value="Ribosomal_uS7_dom"/>
</dbReference>
<keyword evidence="5 6" id="KW-0687">Ribonucleoprotein</keyword>
<dbReference type="GO" id="GO:0015935">
    <property type="term" value="C:small ribosomal subunit"/>
    <property type="evidence" value="ECO:0007669"/>
    <property type="project" value="InterPro"/>
</dbReference>
<feature type="domain" description="Small ribosomal subunit protein uS7" evidence="8">
    <location>
        <begin position="2"/>
        <end position="149"/>
    </location>
</feature>
<dbReference type="SUPFAM" id="SSF47973">
    <property type="entry name" value="Ribosomal protein S7"/>
    <property type="match status" value="1"/>
</dbReference>
<dbReference type="EMBL" id="LN890285">
    <property type="protein sequence ID" value="CUR53325.1"/>
    <property type="molecule type" value="Genomic_DNA"/>
</dbReference>
<dbReference type="InterPro" id="IPR036823">
    <property type="entry name" value="Ribosomal_uS7_dom_sf"/>
</dbReference>
<dbReference type="PROSITE" id="PS00052">
    <property type="entry name" value="RIBOSOMAL_S7"/>
    <property type="match status" value="1"/>
</dbReference>
<dbReference type="HAMAP" id="MF_00480_B">
    <property type="entry name" value="Ribosomal_uS7_B"/>
    <property type="match status" value="1"/>
</dbReference>
<dbReference type="PATRIC" id="fig|98804.3.peg.344"/>
<keyword evidence="3 6" id="KW-0694">RNA-binding</keyword>
<dbReference type="Proteomes" id="UP000243633">
    <property type="component" value="Chromosome 1"/>
</dbReference>
<dbReference type="FunFam" id="1.10.455.10:FF:000001">
    <property type="entry name" value="30S ribosomal protein S7"/>
    <property type="match status" value="1"/>
</dbReference>
<dbReference type="GO" id="GO:0006412">
    <property type="term" value="P:translation"/>
    <property type="evidence" value="ECO:0007669"/>
    <property type="project" value="UniProtKB-UniRule"/>
</dbReference>
<name>A0A160SXR1_BUCTT</name>
<dbReference type="GO" id="GO:0003735">
    <property type="term" value="F:structural constituent of ribosome"/>
    <property type="evidence" value="ECO:0007669"/>
    <property type="project" value="InterPro"/>
</dbReference>
<dbReference type="Gene3D" id="1.10.455.10">
    <property type="entry name" value="Ribosomal protein S7 domain"/>
    <property type="match status" value="1"/>
</dbReference>
<keyword evidence="2 6" id="KW-0699">rRNA-binding</keyword>
<comment type="subunit">
    <text evidence="6">Part of the 30S ribosomal subunit. Contacts proteins S9 and S11.</text>
</comment>
<keyword evidence="10" id="KW-1185">Reference proteome</keyword>
<comment type="function">
    <text evidence="6">One of the primary rRNA binding proteins, it binds directly to 16S rRNA where it nucleates assembly of the head domain of the 30S subunit. Is located at the subunit interface close to the decoding center, probably blocks exit of the E-site tRNA.</text>
</comment>
<dbReference type="PIRSF" id="PIRSF002122">
    <property type="entry name" value="RPS7p_RPS7a_RPS5e_RPS7o"/>
    <property type="match status" value="1"/>
</dbReference>
<comment type="similarity">
    <text evidence="1 6 7">Belongs to the universal ribosomal protein uS7 family.</text>
</comment>
<dbReference type="GO" id="GO:0019843">
    <property type="term" value="F:rRNA binding"/>
    <property type="evidence" value="ECO:0007669"/>
    <property type="project" value="UniProtKB-UniRule"/>
</dbReference>
<evidence type="ECO:0000256" key="7">
    <source>
        <dbReference type="RuleBase" id="RU003619"/>
    </source>
</evidence>
<dbReference type="RefSeq" id="WP_075472894.1">
    <property type="nucleotide sequence ID" value="NZ_CP135003.1"/>
</dbReference>
<dbReference type="STRING" id="98804.BTSPAZIEG_0366"/>
<dbReference type="AlphaFoldDB" id="A0A160SXR1"/>
<protein>
    <recommendedName>
        <fullName evidence="6">Small ribosomal subunit protein uS7</fullName>
    </recommendedName>
</protein>
<proteinExistence type="inferred from homology"/>
<evidence type="ECO:0000313" key="10">
    <source>
        <dbReference type="Proteomes" id="UP000243633"/>
    </source>
</evidence>
<dbReference type="OrthoDB" id="9807653at2"/>
<sequence>MPRRRIVGNRKILFDPKFESELLAKFINILMIDGKKSIAENIVYSALKIVAKKMRKKELEIFELALENVKPSVEVKSRRVGGSTYQVPVEVRPTRRNTLAMRWIILSARKRNDKSMFLRLTNELLDAIGNKGAAVKKKEEVHKMAEANKAFAHYRW</sequence>
<evidence type="ECO:0000256" key="1">
    <source>
        <dbReference type="ARBA" id="ARBA00007151"/>
    </source>
</evidence>
<organism evidence="9 10">
    <name type="scientific">Buchnera aphidicola subsp. Tuberolachnus salignus</name>
    <dbReference type="NCBI Taxonomy" id="98804"/>
    <lineage>
        <taxon>Bacteria</taxon>
        <taxon>Pseudomonadati</taxon>
        <taxon>Pseudomonadota</taxon>
        <taxon>Gammaproteobacteria</taxon>
        <taxon>Enterobacterales</taxon>
        <taxon>Erwiniaceae</taxon>
        <taxon>Buchnera</taxon>
    </lineage>
</organism>
<evidence type="ECO:0000313" key="9">
    <source>
        <dbReference type="EMBL" id="CUR53325.1"/>
    </source>
</evidence>
<gene>
    <name evidence="6 9" type="primary">rpsG</name>
    <name evidence="9" type="ORF">BTSPAZIEG_0366</name>
</gene>
<accession>A0A160SXR1</accession>